<keyword evidence="2" id="KW-1185">Reference proteome</keyword>
<protein>
    <submittedName>
        <fullName evidence="3">Transposase</fullName>
    </submittedName>
</protein>
<dbReference type="Proteomes" id="UP000050761">
    <property type="component" value="Unassembled WGS sequence"/>
</dbReference>
<evidence type="ECO:0000313" key="3">
    <source>
        <dbReference type="WBParaSite" id="HPBE_0001047301-mRNA-1"/>
    </source>
</evidence>
<dbReference type="WBParaSite" id="HPBE_0001047301-mRNA-1">
    <property type="protein sequence ID" value="HPBE_0001047301-mRNA-1"/>
    <property type="gene ID" value="HPBE_0001047301"/>
</dbReference>
<name>A0A3P8A2Y0_HELPZ</name>
<proteinExistence type="predicted"/>
<accession>A0A3P8A2Y0</accession>
<reference evidence="3" key="2">
    <citation type="submission" date="2019-09" db="UniProtKB">
        <authorList>
            <consortium name="WormBaseParasite"/>
        </authorList>
    </citation>
    <scope>IDENTIFICATION</scope>
</reference>
<organism evidence="1">
    <name type="scientific">Heligmosomoides polygyrus</name>
    <name type="common">Parasitic roundworm</name>
    <dbReference type="NCBI Taxonomy" id="6339"/>
    <lineage>
        <taxon>Eukaryota</taxon>
        <taxon>Metazoa</taxon>
        <taxon>Ecdysozoa</taxon>
        <taxon>Nematoda</taxon>
        <taxon>Chromadorea</taxon>
        <taxon>Rhabditida</taxon>
        <taxon>Rhabditina</taxon>
        <taxon>Rhabditomorpha</taxon>
        <taxon>Strongyloidea</taxon>
        <taxon>Heligmosomidae</taxon>
        <taxon>Heligmosomoides</taxon>
    </lineage>
</organism>
<evidence type="ECO:0000313" key="2">
    <source>
        <dbReference type="Proteomes" id="UP000050761"/>
    </source>
</evidence>
<evidence type="ECO:0000313" key="1">
    <source>
        <dbReference type="EMBL" id="VDO85203.1"/>
    </source>
</evidence>
<sequence>MYGINGATASHEAALIAGQLDNVPNSSIDNSLEDLHAVRKQANRTDDKWNSRTQQQIDEQLAAAGSMLVLPIRWPQPIDPNRFIGLKSQFEVHFSDSLRCFSTTAWWARDVLTAAGGCLMSNHRSSTTASLSHRCGS</sequence>
<dbReference type="AlphaFoldDB" id="A0A3P8A2Y0"/>
<dbReference type="EMBL" id="UZAH01026775">
    <property type="protein sequence ID" value="VDO85203.1"/>
    <property type="molecule type" value="Genomic_DNA"/>
</dbReference>
<gene>
    <name evidence="1" type="ORF">HPBE_LOCUS10474</name>
</gene>
<reference evidence="1 2" key="1">
    <citation type="submission" date="2018-11" db="EMBL/GenBank/DDBJ databases">
        <authorList>
            <consortium name="Pathogen Informatics"/>
        </authorList>
    </citation>
    <scope>NUCLEOTIDE SEQUENCE [LARGE SCALE GENOMIC DNA]</scope>
</reference>